<keyword evidence="2" id="KW-0863">Zinc-finger</keyword>
<evidence type="ECO:0000313" key="5">
    <source>
        <dbReference type="EMBL" id="OVA10914.1"/>
    </source>
</evidence>
<organism evidence="5 6">
    <name type="scientific">Macleaya cordata</name>
    <name type="common">Five-seeded plume-poppy</name>
    <name type="synonym">Bocconia cordata</name>
    <dbReference type="NCBI Taxonomy" id="56857"/>
    <lineage>
        <taxon>Eukaryota</taxon>
        <taxon>Viridiplantae</taxon>
        <taxon>Streptophyta</taxon>
        <taxon>Embryophyta</taxon>
        <taxon>Tracheophyta</taxon>
        <taxon>Spermatophyta</taxon>
        <taxon>Magnoliopsida</taxon>
        <taxon>Ranunculales</taxon>
        <taxon>Papaveraceae</taxon>
        <taxon>Papaveroideae</taxon>
        <taxon>Macleaya</taxon>
    </lineage>
</organism>
<dbReference type="CDD" id="cd19821">
    <property type="entry name" value="Bbox1_BBX-like"/>
    <property type="match status" value="1"/>
</dbReference>
<keyword evidence="3" id="KW-0862">Zinc</keyword>
<dbReference type="OMA" id="ISHRRQC"/>
<evidence type="ECO:0000256" key="3">
    <source>
        <dbReference type="ARBA" id="ARBA00022833"/>
    </source>
</evidence>
<dbReference type="PANTHER" id="PTHR31717:SF142">
    <property type="entry name" value="B-BOX DOMAIN PROTEIN 30-RELATED"/>
    <property type="match status" value="1"/>
</dbReference>
<dbReference type="Proteomes" id="UP000195402">
    <property type="component" value="Unassembled WGS sequence"/>
</dbReference>
<dbReference type="PANTHER" id="PTHR31717">
    <property type="entry name" value="ZINC FINGER PROTEIN CONSTANS-LIKE 10"/>
    <property type="match status" value="1"/>
</dbReference>
<proteinExistence type="predicted"/>
<evidence type="ECO:0000259" key="4">
    <source>
        <dbReference type="SMART" id="SM00336"/>
    </source>
</evidence>
<evidence type="ECO:0000256" key="1">
    <source>
        <dbReference type="ARBA" id="ARBA00022723"/>
    </source>
</evidence>
<name>A0A200QKD8_MACCD</name>
<protein>
    <submittedName>
        <fullName evidence="5">Zinc finger protein</fullName>
    </submittedName>
</protein>
<dbReference type="InterPro" id="IPR000315">
    <property type="entry name" value="Znf_B-box"/>
</dbReference>
<feature type="domain" description="B box-type" evidence="4">
    <location>
        <begin position="31"/>
        <end position="77"/>
    </location>
</feature>
<dbReference type="FunCoup" id="A0A200QKD8">
    <property type="interactions" value="24"/>
</dbReference>
<accession>A0A200QKD8</accession>
<dbReference type="SMART" id="SM00336">
    <property type="entry name" value="BBOX"/>
    <property type="match status" value="1"/>
</dbReference>
<evidence type="ECO:0000313" key="6">
    <source>
        <dbReference type="Proteomes" id="UP000195402"/>
    </source>
</evidence>
<keyword evidence="6" id="KW-1185">Reference proteome</keyword>
<comment type="caution">
    <text evidence="5">The sequence shown here is derived from an EMBL/GenBank/DDBJ whole genome shotgun (WGS) entry which is preliminary data.</text>
</comment>
<dbReference type="InterPro" id="IPR049808">
    <property type="entry name" value="CONSTANS-like_Bbox1"/>
</dbReference>
<dbReference type="EMBL" id="MVGT01001777">
    <property type="protein sequence ID" value="OVA10914.1"/>
    <property type="molecule type" value="Genomic_DNA"/>
</dbReference>
<dbReference type="AlphaFoldDB" id="A0A200QKD8"/>
<evidence type="ECO:0000256" key="2">
    <source>
        <dbReference type="ARBA" id="ARBA00022771"/>
    </source>
</evidence>
<dbReference type="GO" id="GO:0008270">
    <property type="term" value="F:zinc ion binding"/>
    <property type="evidence" value="ECO:0007669"/>
    <property type="project" value="UniProtKB-KW"/>
</dbReference>
<gene>
    <name evidence="5" type="ORF">BVC80_8751g5</name>
</gene>
<sequence length="125" mass="14366">MCRSTREEEITKSGLNWLDLSMMVDSGHVKMGSIFCELCSSRASLYCPADKGFLCWNCDKQVHKANFLAMRHIRCILCDTCQNLTCRYIVGASLKLILRSISHRRQCNPKNCVKCPRIITKKKDF</sequence>
<dbReference type="Pfam" id="PF00643">
    <property type="entry name" value="zf-B_box"/>
    <property type="match status" value="1"/>
</dbReference>
<reference evidence="5 6" key="1">
    <citation type="journal article" date="2017" name="Mol. Plant">
        <title>The Genome of Medicinal Plant Macleaya cordata Provides New Insights into Benzylisoquinoline Alkaloids Metabolism.</title>
        <authorList>
            <person name="Liu X."/>
            <person name="Liu Y."/>
            <person name="Huang P."/>
            <person name="Ma Y."/>
            <person name="Qing Z."/>
            <person name="Tang Q."/>
            <person name="Cao H."/>
            <person name="Cheng P."/>
            <person name="Zheng Y."/>
            <person name="Yuan Z."/>
            <person name="Zhou Y."/>
            <person name="Liu J."/>
            <person name="Tang Z."/>
            <person name="Zhuo Y."/>
            <person name="Zhang Y."/>
            <person name="Yu L."/>
            <person name="Huang J."/>
            <person name="Yang P."/>
            <person name="Peng Q."/>
            <person name="Zhang J."/>
            <person name="Jiang W."/>
            <person name="Zhang Z."/>
            <person name="Lin K."/>
            <person name="Ro D.K."/>
            <person name="Chen X."/>
            <person name="Xiong X."/>
            <person name="Shang Y."/>
            <person name="Huang S."/>
            <person name="Zeng J."/>
        </authorList>
    </citation>
    <scope>NUCLEOTIDE SEQUENCE [LARGE SCALE GENOMIC DNA]</scope>
    <source>
        <strain evidence="6">cv. BLH2017</strain>
        <tissue evidence="5">Root</tissue>
    </source>
</reference>
<dbReference type="InParanoid" id="A0A200QKD8"/>
<dbReference type="OrthoDB" id="153872at2759"/>
<keyword evidence="1" id="KW-0479">Metal-binding</keyword>